<comment type="caution">
    <text evidence="1">The sequence shown here is derived from an EMBL/GenBank/DDBJ whole genome shotgun (WGS) entry which is preliminary data.</text>
</comment>
<sequence length="278" mass="31121">MFEQEHVRMFGMRVLNVRTFIPNVRTFKTPDVGDRALNVRTPLSDVRTFNAAGAPGGNSVEDIKSSIRAYGWSQNTSKRLHVESQHEIRRSSLTSWIRHRNHEIIIRCFGIANRPTKKAHLFARSIEKSTGQILPAHCCQPMSEIASPSDIKQHVDSSAIIKFSKLTMAAKLTITFDEDKYEVMLQEKSTSTPRTIVFWSLGPFPLPVEENAPAKKQKTALERVTAMTPRAITKKLEACGNPTKPQPARNQTAGDSQRLPDTKTSGGLSHSFKSRTPE</sequence>
<dbReference type="EMBL" id="CM056814">
    <property type="protein sequence ID" value="KAJ8627515.1"/>
    <property type="molecule type" value="Genomic_DNA"/>
</dbReference>
<protein>
    <submittedName>
        <fullName evidence="1">Uncharacterized protein</fullName>
    </submittedName>
</protein>
<proteinExistence type="predicted"/>
<accession>A0ACC2L2N7</accession>
<keyword evidence="2" id="KW-1185">Reference proteome</keyword>
<evidence type="ECO:0000313" key="1">
    <source>
        <dbReference type="EMBL" id="KAJ8627515.1"/>
    </source>
</evidence>
<name>A0ACC2L2N7_PERAE</name>
<evidence type="ECO:0000313" key="2">
    <source>
        <dbReference type="Proteomes" id="UP001234297"/>
    </source>
</evidence>
<dbReference type="Proteomes" id="UP001234297">
    <property type="component" value="Chromosome 6"/>
</dbReference>
<gene>
    <name evidence="1" type="ORF">MRB53_020822</name>
</gene>
<reference evidence="1 2" key="1">
    <citation type="journal article" date="2022" name="Hortic Res">
        <title>A haplotype resolved chromosomal level avocado genome allows analysis of novel avocado genes.</title>
        <authorList>
            <person name="Nath O."/>
            <person name="Fletcher S.J."/>
            <person name="Hayward A."/>
            <person name="Shaw L.M."/>
            <person name="Masouleh A.K."/>
            <person name="Furtado A."/>
            <person name="Henry R.J."/>
            <person name="Mitter N."/>
        </authorList>
    </citation>
    <scope>NUCLEOTIDE SEQUENCE [LARGE SCALE GENOMIC DNA]</scope>
    <source>
        <strain evidence="2">cv. Hass</strain>
    </source>
</reference>
<organism evidence="1 2">
    <name type="scientific">Persea americana</name>
    <name type="common">Avocado</name>
    <dbReference type="NCBI Taxonomy" id="3435"/>
    <lineage>
        <taxon>Eukaryota</taxon>
        <taxon>Viridiplantae</taxon>
        <taxon>Streptophyta</taxon>
        <taxon>Embryophyta</taxon>
        <taxon>Tracheophyta</taxon>
        <taxon>Spermatophyta</taxon>
        <taxon>Magnoliopsida</taxon>
        <taxon>Magnoliidae</taxon>
        <taxon>Laurales</taxon>
        <taxon>Lauraceae</taxon>
        <taxon>Persea</taxon>
    </lineage>
</organism>